<protein>
    <recommendedName>
        <fullName evidence="1">HMG domain-containing protein</fullName>
    </recommendedName>
</protein>
<dbReference type="EMBL" id="SOZI01000315">
    <property type="protein sequence ID" value="TNY16913.1"/>
    <property type="molecule type" value="Genomic_DNA"/>
</dbReference>
<dbReference type="InterPro" id="IPR040648">
    <property type="entry name" value="HMGXB3_CxC4"/>
</dbReference>
<name>A0A5C5FJB3_9BASI</name>
<keyword evidence="6" id="KW-1185">Reference proteome</keyword>
<comment type="caution">
    <text evidence="4">The sequence shown here is derived from an EMBL/GenBank/DDBJ whole genome shotgun (WGS) entry which is preliminary data.</text>
</comment>
<dbReference type="EMBL" id="SOZI01000349">
    <property type="protein sequence ID" value="TNY16882.1"/>
    <property type="molecule type" value="Genomic_DNA"/>
</dbReference>
<gene>
    <name evidence="5" type="ORF">DMC30DRAFT_407368</name>
    <name evidence="4" type="ORF">DMC30DRAFT_407422</name>
    <name evidence="3" type="ORF">DMC30DRAFT_407468</name>
    <name evidence="2" type="ORF">DMC30DRAFT_407534</name>
</gene>
<proteinExistence type="predicted"/>
<dbReference type="OrthoDB" id="5598737at2759"/>
<dbReference type="Pfam" id="PF18717">
    <property type="entry name" value="CxC4"/>
    <property type="match status" value="1"/>
</dbReference>
<evidence type="ECO:0000313" key="6">
    <source>
        <dbReference type="Proteomes" id="UP000311382"/>
    </source>
</evidence>
<dbReference type="AlphaFoldDB" id="A0A5C5FJB3"/>
<evidence type="ECO:0000313" key="4">
    <source>
        <dbReference type="EMBL" id="TNY16913.1"/>
    </source>
</evidence>
<reference evidence="4 6" key="1">
    <citation type="submission" date="2019-03" db="EMBL/GenBank/DDBJ databases">
        <title>Rhodosporidium diobovatum UCD-FST 08-225 genome sequencing, assembly, and annotation.</title>
        <authorList>
            <person name="Fakankun I.U."/>
            <person name="Fristensky B."/>
            <person name="Levin D.B."/>
        </authorList>
    </citation>
    <scope>NUCLEOTIDE SEQUENCE [LARGE SCALE GENOMIC DNA]</scope>
    <source>
        <strain evidence="4 6">UCD-FST 08-225</strain>
    </source>
</reference>
<organism evidence="4 6">
    <name type="scientific">Rhodotorula diobovata</name>
    <dbReference type="NCBI Taxonomy" id="5288"/>
    <lineage>
        <taxon>Eukaryota</taxon>
        <taxon>Fungi</taxon>
        <taxon>Dikarya</taxon>
        <taxon>Basidiomycota</taxon>
        <taxon>Pucciniomycotina</taxon>
        <taxon>Microbotryomycetes</taxon>
        <taxon>Sporidiobolales</taxon>
        <taxon>Sporidiobolaceae</taxon>
        <taxon>Rhodotorula</taxon>
    </lineage>
</organism>
<evidence type="ECO:0000259" key="1">
    <source>
        <dbReference type="Pfam" id="PF18717"/>
    </source>
</evidence>
<feature type="domain" description="HMG" evidence="1">
    <location>
        <begin position="7"/>
        <end position="94"/>
    </location>
</feature>
<evidence type="ECO:0000313" key="5">
    <source>
        <dbReference type="EMBL" id="TNY16930.1"/>
    </source>
</evidence>
<dbReference type="EMBL" id="SOZI01000330">
    <property type="protein sequence ID" value="TNY16897.1"/>
    <property type="molecule type" value="Genomic_DNA"/>
</dbReference>
<sequence>MEAWGKQVQLEYVACEEEGCNKGRIGPDLFESGLFNLDNVRIFARELLDDFTASATASETPFHAFWTVKKASYLNRDSIKFVDVAYFRRAWYAYARSTRLSSGMKCPKCGPCPEIVIADGHVTATRKKAATGRLDPPT</sequence>
<evidence type="ECO:0000313" key="3">
    <source>
        <dbReference type="EMBL" id="TNY16897.1"/>
    </source>
</evidence>
<accession>A0A5C5FJB3</accession>
<dbReference type="EMBL" id="SOZI01000302">
    <property type="protein sequence ID" value="TNY16930.1"/>
    <property type="molecule type" value="Genomic_DNA"/>
</dbReference>
<evidence type="ECO:0000313" key="2">
    <source>
        <dbReference type="EMBL" id="TNY16882.1"/>
    </source>
</evidence>
<dbReference type="Proteomes" id="UP000311382">
    <property type="component" value="Unassembled WGS sequence"/>
</dbReference>
<dbReference type="STRING" id="5288.A0A5C5FJB3"/>